<dbReference type="AlphaFoldDB" id="A0A516H0B8"/>
<dbReference type="KEGG" id="fer:FNB15_08000"/>
<dbReference type="OrthoDB" id="8480244at2"/>
<accession>A0A516H0B8</accession>
<dbReference type="InterPro" id="IPR009922">
    <property type="entry name" value="DUF1457"/>
</dbReference>
<organism evidence="1 2">
    <name type="scientific">Ferrovibrio terrae</name>
    <dbReference type="NCBI Taxonomy" id="2594003"/>
    <lineage>
        <taxon>Bacteria</taxon>
        <taxon>Pseudomonadati</taxon>
        <taxon>Pseudomonadota</taxon>
        <taxon>Alphaproteobacteria</taxon>
        <taxon>Rhodospirillales</taxon>
        <taxon>Rhodospirillaceae</taxon>
        <taxon>Ferrovibrio</taxon>
    </lineage>
</organism>
<name>A0A516H0B8_9PROT</name>
<protein>
    <submittedName>
        <fullName evidence="1">PAS domain-containing protein</fullName>
    </submittedName>
</protein>
<keyword evidence="2" id="KW-1185">Reference proteome</keyword>
<evidence type="ECO:0000313" key="1">
    <source>
        <dbReference type="EMBL" id="QDO97214.1"/>
    </source>
</evidence>
<gene>
    <name evidence="1" type="ORF">FNB15_08000</name>
</gene>
<sequence length="241" mass="26933">MGALPVTERYLCRADTRTSCNPLNRNEKYLTVGSCYRCPIRFVGCENSSSVSGLPLPFADDRILLNLAAYWSAKRGGHPLPPRSAIDPLDMPRRLLPHLMLVEPTGRDIEVRFRLVGTELVQRFRRDATGKTSRDLYPPDSDYRSYIEQIYSSVIQRGQPLYVDNTRRFPEEGSSRVRHLLLPIAAEAGSARAALVLSSISWSTGSDEGHQPPPSRERQISVEALEKGVLQATLRGLLDSI</sequence>
<evidence type="ECO:0000313" key="2">
    <source>
        <dbReference type="Proteomes" id="UP000317496"/>
    </source>
</evidence>
<reference evidence="1 2" key="1">
    <citation type="submission" date="2019-07" db="EMBL/GenBank/DDBJ databases">
        <title>Genome sequencing for Ferrovibrio sp. K5.</title>
        <authorList>
            <person name="Park S.-J."/>
        </authorList>
    </citation>
    <scope>NUCLEOTIDE SEQUENCE [LARGE SCALE GENOMIC DNA]</scope>
    <source>
        <strain evidence="1 2">K5</strain>
    </source>
</reference>
<dbReference type="EMBL" id="CP041636">
    <property type="protein sequence ID" value="QDO97214.1"/>
    <property type="molecule type" value="Genomic_DNA"/>
</dbReference>
<proteinExistence type="predicted"/>
<dbReference type="Pfam" id="PF07310">
    <property type="entry name" value="PAS_5"/>
    <property type="match status" value="1"/>
</dbReference>
<dbReference type="Proteomes" id="UP000317496">
    <property type="component" value="Chromosome"/>
</dbReference>